<name>A0A8X7CRX9_9ARAC</name>
<gene>
    <name evidence="1" type="ORF">TNIN_72301</name>
</gene>
<sequence length="74" mass="8269">MHRSTLTYYHGKGFNHLVINAYVFTPGITQPLPPVLNPFRKVDLTGILKDLPVLEEEMSIGSKFTLLSLGCQLP</sequence>
<dbReference type="AlphaFoldDB" id="A0A8X7CRX9"/>
<dbReference type="Proteomes" id="UP000886998">
    <property type="component" value="Unassembled WGS sequence"/>
</dbReference>
<evidence type="ECO:0000313" key="1">
    <source>
        <dbReference type="EMBL" id="GFY78651.1"/>
    </source>
</evidence>
<keyword evidence="2" id="KW-1185">Reference proteome</keyword>
<reference evidence="1" key="1">
    <citation type="submission" date="2020-08" db="EMBL/GenBank/DDBJ databases">
        <title>Multicomponent nature underlies the extraordinary mechanical properties of spider dragline silk.</title>
        <authorList>
            <person name="Kono N."/>
            <person name="Nakamura H."/>
            <person name="Mori M."/>
            <person name="Yoshida Y."/>
            <person name="Ohtoshi R."/>
            <person name="Malay A.D."/>
            <person name="Moran D.A.P."/>
            <person name="Tomita M."/>
            <person name="Numata K."/>
            <person name="Arakawa K."/>
        </authorList>
    </citation>
    <scope>NUCLEOTIDE SEQUENCE</scope>
</reference>
<proteinExistence type="predicted"/>
<organism evidence="1 2">
    <name type="scientific">Trichonephila inaurata madagascariensis</name>
    <dbReference type="NCBI Taxonomy" id="2747483"/>
    <lineage>
        <taxon>Eukaryota</taxon>
        <taxon>Metazoa</taxon>
        <taxon>Ecdysozoa</taxon>
        <taxon>Arthropoda</taxon>
        <taxon>Chelicerata</taxon>
        <taxon>Arachnida</taxon>
        <taxon>Araneae</taxon>
        <taxon>Araneomorphae</taxon>
        <taxon>Entelegynae</taxon>
        <taxon>Araneoidea</taxon>
        <taxon>Nephilidae</taxon>
        <taxon>Trichonephila</taxon>
        <taxon>Trichonephila inaurata</taxon>
    </lineage>
</organism>
<dbReference type="EMBL" id="BMAV01023121">
    <property type="protein sequence ID" value="GFY78651.1"/>
    <property type="molecule type" value="Genomic_DNA"/>
</dbReference>
<accession>A0A8X7CRX9</accession>
<protein>
    <submittedName>
        <fullName evidence="1">Uncharacterized protein</fullName>
    </submittedName>
</protein>
<evidence type="ECO:0000313" key="2">
    <source>
        <dbReference type="Proteomes" id="UP000886998"/>
    </source>
</evidence>
<comment type="caution">
    <text evidence="1">The sequence shown here is derived from an EMBL/GenBank/DDBJ whole genome shotgun (WGS) entry which is preliminary data.</text>
</comment>